<evidence type="ECO:0000313" key="3">
    <source>
        <dbReference type="Proteomes" id="UP001610563"/>
    </source>
</evidence>
<keyword evidence="1" id="KW-0732">Signal</keyword>
<evidence type="ECO:0000313" key="2">
    <source>
        <dbReference type="EMBL" id="KAL2800998.1"/>
    </source>
</evidence>
<feature type="chain" id="PRO_5045399154" description="Secreted protein" evidence="1">
    <location>
        <begin position="31"/>
        <end position="72"/>
    </location>
</feature>
<protein>
    <recommendedName>
        <fullName evidence="4">Secreted protein</fullName>
    </recommendedName>
</protein>
<evidence type="ECO:0000256" key="1">
    <source>
        <dbReference type="SAM" id="SignalP"/>
    </source>
</evidence>
<sequence length="72" mass="8095">MLTVHGKPTLTMALCLHWFLSLVFMSCVAGHTHTIHLTCMLFLFRFESRLSMSVICFLVLDHGTGLGEADRV</sequence>
<name>A0ABR4GPJ6_9EURO</name>
<comment type="caution">
    <text evidence="2">The sequence shown here is derived from an EMBL/GenBank/DDBJ whole genome shotgun (WGS) entry which is preliminary data.</text>
</comment>
<dbReference type="Proteomes" id="UP001610563">
    <property type="component" value="Unassembled WGS sequence"/>
</dbReference>
<gene>
    <name evidence="2" type="ORF">BJX66DRAFT_106324</name>
</gene>
<feature type="signal peptide" evidence="1">
    <location>
        <begin position="1"/>
        <end position="30"/>
    </location>
</feature>
<reference evidence="2 3" key="1">
    <citation type="submission" date="2024-07" db="EMBL/GenBank/DDBJ databases">
        <title>Section-level genome sequencing and comparative genomics of Aspergillus sections Usti and Cavernicolus.</title>
        <authorList>
            <consortium name="Lawrence Berkeley National Laboratory"/>
            <person name="Nybo J.L."/>
            <person name="Vesth T.C."/>
            <person name="Theobald S."/>
            <person name="Frisvad J.C."/>
            <person name="Larsen T.O."/>
            <person name="Kjaerboelling I."/>
            <person name="Rothschild-Mancinelli K."/>
            <person name="Lyhne E.K."/>
            <person name="Kogle M.E."/>
            <person name="Barry K."/>
            <person name="Clum A."/>
            <person name="Na H."/>
            <person name="Ledsgaard L."/>
            <person name="Lin J."/>
            <person name="Lipzen A."/>
            <person name="Kuo A."/>
            <person name="Riley R."/>
            <person name="Mondo S."/>
            <person name="Labutti K."/>
            <person name="Haridas S."/>
            <person name="Pangalinan J."/>
            <person name="Salamov A.A."/>
            <person name="Simmons B.A."/>
            <person name="Magnuson J.K."/>
            <person name="Chen J."/>
            <person name="Drula E."/>
            <person name="Henrissat B."/>
            <person name="Wiebenga A."/>
            <person name="Lubbers R.J."/>
            <person name="Gomes A.C."/>
            <person name="Makela M.R."/>
            <person name="Stajich J."/>
            <person name="Grigoriev I.V."/>
            <person name="Mortensen U.H."/>
            <person name="De Vries R.P."/>
            <person name="Baker S.E."/>
            <person name="Andersen M.R."/>
        </authorList>
    </citation>
    <scope>NUCLEOTIDE SEQUENCE [LARGE SCALE GENOMIC DNA]</scope>
    <source>
        <strain evidence="2 3">CBS 209.92</strain>
    </source>
</reference>
<keyword evidence="3" id="KW-1185">Reference proteome</keyword>
<dbReference type="EMBL" id="JBFTWV010000002">
    <property type="protein sequence ID" value="KAL2800998.1"/>
    <property type="molecule type" value="Genomic_DNA"/>
</dbReference>
<organism evidence="2 3">
    <name type="scientific">Aspergillus keveii</name>
    <dbReference type="NCBI Taxonomy" id="714993"/>
    <lineage>
        <taxon>Eukaryota</taxon>
        <taxon>Fungi</taxon>
        <taxon>Dikarya</taxon>
        <taxon>Ascomycota</taxon>
        <taxon>Pezizomycotina</taxon>
        <taxon>Eurotiomycetes</taxon>
        <taxon>Eurotiomycetidae</taxon>
        <taxon>Eurotiales</taxon>
        <taxon>Aspergillaceae</taxon>
        <taxon>Aspergillus</taxon>
        <taxon>Aspergillus subgen. Nidulantes</taxon>
    </lineage>
</organism>
<proteinExistence type="predicted"/>
<accession>A0ABR4GPJ6</accession>
<dbReference type="PROSITE" id="PS51257">
    <property type="entry name" value="PROKAR_LIPOPROTEIN"/>
    <property type="match status" value="1"/>
</dbReference>
<evidence type="ECO:0008006" key="4">
    <source>
        <dbReference type="Google" id="ProtNLM"/>
    </source>
</evidence>